<evidence type="ECO:0000256" key="1">
    <source>
        <dbReference type="SAM" id="Phobius"/>
    </source>
</evidence>
<evidence type="ECO:0000313" key="2">
    <source>
        <dbReference type="EMBL" id="EFB32116.1"/>
    </source>
</evidence>
<accession>D1QRF8</accession>
<dbReference type="STRING" id="649760.HMPREF0971_01563"/>
<feature type="transmembrane region" description="Helical" evidence="1">
    <location>
        <begin position="29"/>
        <end position="50"/>
    </location>
</feature>
<sequence length="56" mass="6451">METRVGILKLANGFACRQKAVFLFHGVEFFLPAFISFFFSLYNFVISGFMRNFASD</sequence>
<gene>
    <name evidence="2" type="ORF">HMPREF0971_01563</name>
</gene>
<evidence type="ECO:0000313" key="3">
    <source>
        <dbReference type="Proteomes" id="UP000004079"/>
    </source>
</evidence>
<dbReference type="EMBL" id="ACUZ02000029">
    <property type="protein sequence ID" value="EFB32116.1"/>
    <property type="molecule type" value="Genomic_DNA"/>
</dbReference>
<keyword evidence="1" id="KW-0812">Transmembrane</keyword>
<keyword evidence="1" id="KW-1133">Transmembrane helix</keyword>
<dbReference type="AlphaFoldDB" id="D1QRF8"/>
<protein>
    <submittedName>
        <fullName evidence="2">Uncharacterized protein</fullName>
    </submittedName>
</protein>
<proteinExistence type="predicted"/>
<keyword evidence="1" id="KW-0472">Membrane</keyword>
<dbReference type="HOGENOM" id="CLU_3010500_0_0_10"/>
<dbReference type="Proteomes" id="UP000004079">
    <property type="component" value="Unassembled WGS sequence"/>
</dbReference>
<organism evidence="2 3">
    <name type="scientific">Segatella oris F0302</name>
    <dbReference type="NCBI Taxonomy" id="649760"/>
    <lineage>
        <taxon>Bacteria</taxon>
        <taxon>Pseudomonadati</taxon>
        <taxon>Bacteroidota</taxon>
        <taxon>Bacteroidia</taxon>
        <taxon>Bacteroidales</taxon>
        <taxon>Prevotellaceae</taxon>
        <taxon>Segatella</taxon>
    </lineage>
</organism>
<reference evidence="2 3" key="1">
    <citation type="submission" date="2009-11" db="EMBL/GenBank/DDBJ databases">
        <authorList>
            <person name="Weinstock G."/>
            <person name="Sodergren E."/>
            <person name="Clifton S."/>
            <person name="Fulton L."/>
            <person name="Fulton B."/>
            <person name="Courtney L."/>
            <person name="Fronick C."/>
            <person name="Harrison M."/>
            <person name="Strong C."/>
            <person name="Farmer C."/>
            <person name="Delahaunty K."/>
            <person name="Markovic C."/>
            <person name="Hall O."/>
            <person name="Minx P."/>
            <person name="Tomlinson C."/>
            <person name="Mitreva M."/>
            <person name="Nelson J."/>
            <person name="Hou S."/>
            <person name="Wollam A."/>
            <person name="Pepin K.H."/>
            <person name="Johnson M."/>
            <person name="Bhonagiri V."/>
            <person name="Nash W.E."/>
            <person name="Warren W."/>
            <person name="Chinwalla A."/>
            <person name="Mardis E.R."/>
            <person name="Wilson R.K."/>
        </authorList>
    </citation>
    <scope>NUCLEOTIDE SEQUENCE [LARGE SCALE GENOMIC DNA]</scope>
    <source>
        <strain evidence="2 3">F0302</strain>
    </source>
</reference>
<comment type="caution">
    <text evidence="2">The sequence shown here is derived from an EMBL/GenBank/DDBJ whole genome shotgun (WGS) entry which is preliminary data.</text>
</comment>
<name>D1QRF8_9BACT</name>